<evidence type="ECO:0000256" key="5">
    <source>
        <dbReference type="ARBA" id="ARBA00023015"/>
    </source>
</evidence>
<dbReference type="SUPFAM" id="SSF46955">
    <property type="entry name" value="Putative DNA-binding domain"/>
    <property type="match status" value="1"/>
</dbReference>
<keyword evidence="5" id="KW-0805">Transcription regulation</keyword>
<comment type="caution">
    <text evidence="10">The sequence shown here is derived from an EMBL/GenBank/DDBJ whole genome shotgun (WGS) entry which is preliminary data.</text>
</comment>
<proteinExistence type="predicted"/>
<evidence type="ECO:0000256" key="8">
    <source>
        <dbReference type="SAM" id="MobiDB-lite"/>
    </source>
</evidence>
<evidence type="ECO:0000313" key="10">
    <source>
        <dbReference type="EMBL" id="NYD22814.1"/>
    </source>
</evidence>
<sequence>MSARDDLLSIGAVAARAGLSVPALRYYEERGLLTAVCDAGGRRRFPRHVLRRLAVIAAGQRVGLSLADIGDALATLPTDRAPSAREWARVGTVWQELLDARLRELQALRTSLDGCIGCGCLSLARCTLLNSGDTAAGRAPAPAGCARPRARRAERSPLGSCPWWRVSRSGPRRTSGAPTRRSTGPPPPSATPPPGPGRCAASWNWP</sequence>
<evidence type="ECO:0000256" key="2">
    <source>
        <dbReference type="ARBA" id="ARBA00022723"/>
    </source>
</evidence>
<dbReference type="PROSITE" id="PS50937">
    <property type="entry name" value="HTH_MERR_2"/>
    <property type="match status" value="1"/>
</dbReference>
<evidence type="ECO:0000256" key="3">
    <source>
        <dbReference type="ARBA" id="ARBA00023004"/>
    </source>
</evidence>
<dbReference type="InterPro" id="IPR009061">
    <property type="entry name" value="DNA-bd_dom_put_sf"/>
</dbReference>
<keyword evidence="6" id="KW-0238">DNA-binding</keyword>
<dbReference type="SMART" id="SM00422">
    <property type="entry name" value="HTH_MERR"/>
    <property type="match status" value="1"/>
</dbReference>
<feature type="region of interest" description="Disordered" evidence="8">
    <location>
        <begin position="156"/>
        <end position="206"/>
    </location>
</feature>
<protein>
    <submittedName>
        <fullName evidence="10">Redox-sensitive transcriptional activator SoxR</fullName>
    </submittedName>
</protein>
<keyword evidence="2" id="KW-0479">Metal-binding</keyword>
<dbReference type="GO" id="GO:0051537">
    <property type="term" value="F:2 iron, 2 sulfur cluster binding"/>
    <property type="evidence" value="ECO:0007669"/>
    <property type="project" value="UniProtKB-KW"/>
</dbReference>
<dbReference type="PRINTS" id="PR00040">
    <property type="entry name" value="HTHMERR"/>
</dbReference>
<dbReference type="GO" id="GO:0046872">
    <property type="term" value="F:metal ion binding"/>
    <property type="evidence" value="ECO:0007669"/>
    <property type="project" value="UniProtKB-KW"/>
</dbReference>
<name>A0A7Y9DLQ3_9ACTN</name>
<dbReference type="GO" id="GO:0003677">
    <property type="term" value="F:DNA binding"/>
    <property type="evidence" value="ECO:0007669"/>
    <property type="project" value="UniProtKB-KW"/>
</dbReference>
<evidence type="ECO:0000256" key="1">
    <source>
        <dbReference type="ARBA" id="ARBA00022714"/>
    </source>
</evidence>
<keyword evidence="3" id="KW-0408">Iron</keyword>
<reference evidence="10 11" key="1">
    <citation type="submission" date="2020-07" db="EMBL/GenBank/DDBJ databases">
        <title>Sequencing the genomes of 1000 actinobacteria strains.</title>
        <authorList>
            <person name="Klenk H.-P."/>
        </authorList>
    </citation>
    <scope>NUCLEOTIDE SEQUENCE [LARGE SCALE GENOMIC DNA]</scope>
    <source>
        <strain evidence="10 11">DSM 7487</strain>
    </source>
</reference>
<gene>
    <name evidence="10" type="ORF">BJ968_002354</name>
</gene>
<organism evidence="10 11">
    <name type="scientific">Kineococcus aurantiacus</name>
    <dbReference type="NCBI Taxonomy" id="37633"/>
    <lineage>
        <taxon>Bacteria</taxon>
        <taxon>Bacillati</taxon>
        <taxon>Actinomycetota</taxon>
        <taxon>Actinomycetes</taxon>
        <taxon>Kineosporiales</taxon>
        <taxon>Kineosporiaceae</taxon>
        <taxon>Kineococcus</taxon>
    </lineage>
</organism>
<dbReference type="InterPro" id="IPR047057">
    <property type="entry name" value="MerR_fam"/>
</dbReference>
<dbReference type="GO" id="GO:0003700">
    <property type="term" value="F:DNA-binding transcription factor activity"/>
    <property type="evidence" value="ECO:0007669"/>
    <property type="project" value="InterPro"/>
</dbReference>
<dbReference type="AlphaFoldDB" id="A0A7Y9DLQ3"/>
<dbReference type="InterPro" id="IPR015358">
    <property type="entry name" value="Tscrpt_reg_MerR_DNA-bd"/>
</dbReference>
<keyword evidence="4" id="KW-0411">Iron-sulfur</keyword>
<dbReference type="PANTHER" id="PTHR30204">
    <property type="entry name" value="REDOX-CYCLING DRUG-SENSING TRANSCRIPTIONAL ACTIVATOR SOXR"/>
    <property type="match status" value="1"/>
</dbReference>
<dbReference type="PANTHER" id="PTHR30204:SF0">
    <property type="entry name" value="REDOX-SENSITIVE TRANSCRIPTIONAL ACTIVATOR SOXR"/>
    <property type="match status" value="1"/>
</dbReference>
<keyword evidence="7" id="KW-0804">Transcription</keyword>
<dbReference type="Proteomes" id="UP000521922">
    <property type="component" value="Unassembled WGS sequence"/>
</dbReference>
<keyword evidence="11" id="KW-1185">Reference proteome</keyword>
<evidence type="ECO:0000313" key="11">
    <source>
        <dbReference type="Proteomes" id="UP000521922"/>
    </source>
</evidence>
<dbReference type="GO" id="GO:0006979">
    <property type="term" value="P:response to oxidative stress"/>
    <property type="evidence" value="ECO:0007669"/>
    <property type="project" value="InterPro"/>
</dbReference>
<dbReference type="EMBL" id="JACCBB010000001">
    <property type="protein sequence ID" value="NYD22814.1"/>
    <property type="molecule type" value="Genomic_DNA"/>
</dbReference>
<accession>A0A7Y9DLQ3</accession>
<evidence type="ECO:0000256" key="4">
    <source>
        <dbReference type="ARBA" id="ARBA00023014"/>
    </source>
</evidence>
<dbReference type="Pfam" id="PF00376">
    <property type="entry name" value="MerR"/>
    <property type="match status" value="1"/>
</dbReference>
<dbReference type="NCBIfam" id="TIGR01950">
    <property type="entry name" value="SoxR"/>
    <property type="match status" value="1"/>
</dbReference>
<dbReference type="InterPro" id="IPR010211">
    <property type="entry name" value="Redox-sen_tscrpt-act_SoxR"/>
</dbReference>
<evidence type="ECO:0000259" key="9">
    <source>
        <dbReference type="PROSITE" id="PS50937"/>
    </source>
</evidence>
<evidence type="ECO:0000256" key="7">
    <source>
        <dbReference type="ARBA" id="ARBA00023163"/>
    </source>
</evidence>
<keyword evidence="1" id="KW-0001">2Fe-2S</keyword>
<dbReference type="PROSITE" id="PS00552">
    <property type="entry name" value="HTH_MERR_1"/>
    <property type="match status" value="1"/>
</dbReference>
<feature type="compositionally biased region" description="Pro residues" evidence="8">
    <location>
        <begin position="184"/>
        <end position="196"/>
    </location>
</feature>
<dbReference type="RefSeq" id="WP_343077980.1">
    <property type="nucleotide sequence ID" value="NZ_BAAAGN010000020.1"/>
</dbReference>
<dbReference type="Gene3D" id="1.10.1660.10">
    <property type="match status" value="1"/>
</dbReference>
<feature type="domain" description="HTH merR-type" evidence="9">
    <location>
        <begin position="7"/>
        <end position="75"/>
    </location>
</feature>
<dbReference type="Pfam" id="PF09278">
    <property type="entry name" value="MerR-DNA-bind"/>
    <property type="match status" value="1"/>
</dbReference>
<evidence type="ECO:0000256" key="6">
    <source>
        <dbReference type="ARBA" id="ARBA00023125"/>
    </source>
</evidence>
<dbReference type="InterPro" id="IPR000551">
    <property type="entry name" value="MerR-type_HTH_dom"/>
</dbReference>